<name>G8R8F1_OWEHD</name>
<protein>
    <recommendedName>
        <fullName evidence="3">Secretion system C-terminal sorting domain-containing protein</fullName>
    </recommendedName>
</protein>
<evidence type="ECO:0000313" key="5">
    <source>
        <dbReference type="Proteomes" id="UP000005631"/>
    </source>
</evidence>
<keyword evidence="1 2" id="KW-0732">Signal</keyword>
<evidence type="ECO:0000256" key="1">
    <source>
        <dbReference type="ARBA" id="ARBA00022729"/>
    </source>
</evidence>
<dbReference type="SUPFAM" id="SSF101898">
    <property type="entry name" value="NHL repeat"/>
    <property type="match status" value="1"/>
</dbReference>
<reference evidence="4 5" key="1">
    <citation type="journal article" date="2012" name="Stand. Genomic Sci.">
        <title>Genome sequence of the orange-pigmented seawater bacterium Owenweeksia hongkongensis type strain (UST20020801(T)).</title>
        <authorList>
            <person name="Riedel T."/>
            <person name="Held B."/>
            <person name="Nolan M."/>
            <person name="Lucas S."/>
            <person name="Lapidus A."/>
            <person name="Tice H."/>
            <person name="Del Rio T.G."/>
            <person name="Cheng J.F."/>
            <person name="Han C."/>
            <person name="Tapia R."/>
            <person name="Goodwin L.A."/>
            <person name="Pitluck S."/>
            <person name="Liolios K."/>
            <person name="Mavromatis K."/>
            <person name="Pagani I."/>
            <person name="Ivanova N."/>
            <person name="Mikhailova N."/>
            <person name="Pati A."/>
            <person name="Chen A."/>
            <person name="Palaniappan K."/>
            <person name="Rohde M."/>
            <person name="Tindall B.J."/>
            <person name="Detter J.C."/>
            <person name="Goker M."/>
            <person name="Woyke T."/>
            <person name="Bristow J."/>
            <person name="Eisen J.A."/>
            <person name="Markowitz V."/>
            <person name="Hugenholtz P."/>
            <person name="Klenk H.P."/>
            <person name="Kyrpides N.C."/>
        </authorList>
    </citation>
    <scope>NUCLEOTIDE SEQUENCE</scope>
    <source>
        <strain evidence="5">DSM 17368 / JCM 12287 / NRRL B-23963</strain>
    </source>
</reference>
<dbReference type="KEGG" id="oho:Oweho_2576"/>
<organism evidence="4 5">
    <name type="scientific">Owenweeksia hongkongensis (strain DSM 17368 / CIP 108786 / JCM 12287 / NRRL B-23963 / UST20020801)</name>
    <dbReference type="NCBI Taxonomy" id="926562"/>
    <lineage>
        <taxon>Bacteria</taxon>
        <taxon>Pseudomonadati</taxon>
        <taxon>Bacteroidota</taxon>
        <taxon>Flavobacteriia</taxon>
        <taxon>Flavobacteriales</taxon>
        <taxon>Owenweeksiaceae</taxon>
        <taxon>Owenweeksia</taxon>
    </lineage>
</organism>
<dbReference type="HOGENOM" id="CLU_420775_0_0_10"/>
<dbReference type="InterPro" id="IPR052918">
    <property type="entry name" value="Motility_Chemotaxis_Reg"/>
</dbReference>
<dbReference type="InterPro" id="IPR026444">
    <property type="entry name" value="Secre_tail"/>
</dbReference>
<dbReference type="Proteomes" id="UP000005631">
    <property type="component" value="Chromosome"/>
</dbReference>
<feature type="signal peptide" evidence="2">
    <location>
        <begin position="1"/>
        <end position="18"/>
    </location>
</feature>
<dbReference type="eggNOG" id="COG1520">
    <property type="taxonomic scope" value="Bacteria"/>
</dbReference>
<proteinExistence type="predicted"/>
<dbReference type="PANTHER" id="PTHR35580">
    <property type="entry name" value="CELL SURFACE GLYCOPROTEIN (S-LAYER PROTEIN)-LIKE PROTEIN"/>
    <property type="match status" value="1"/>
</dbReference>
<feature type="domain" description="Secretion system C-terminal sorting" evidence="3">
    <location>
        <begin position="623"/>
        <end position="693"/>
    </location>
</feature>
<dbReference type="EMBL" id="CP003156">
    <property type="protein sequence ID" value="AEV33544.1"/>
    <property type="molecule type" value="Genomic_DNA"/>
</dbReference>
<sequence>MLKAVLLIVLISCVKVHAQSPYVLDKSFTISNSGSNIFDMVEDEQGNMYVTGNSRTTGMFQSTPPTKVSAGKAYVLKIDSMGDIAWVKYLGGNGYCLGKSVALAPDGNLVIGGYLDSGITSTNINGLQNYTNGGQNDNFIMKLDTSGSLIWFKVFLGSGTVYNESSFGELAVGGNGDIYATGSFQGAVDFDPGAGTSFGFSIGSFHSDIFLLKLNSQGEFRWAKSMGAGNRDYGMALSLDASENIIIGGSFSDTVDFDPGTPIGIIGSTPLQLVLGTIPMEDCYIAKYDSSGSFGWVKSFGGRNADRLKSLQLDSMDNIYTAGWFTDTMDLDPGLGNYQLIPKGLYGSDGFVQKLDANGNLIWGKGFGAPVVNDQVVSIAVGKHGHVLVTGVFDDSIEFNPGSGVYYPGDTSKPFSISGLIEFDGNGQFIWAQPLQSNYVYGAGVGYRHSGKPFIFGRFKGDLDIDPTMKGEHILNTPFQTNTFFYQLDRCGGTLDTITDTVCGYTIFQDSALGKSGLYTFPSLSKAGCDSIIVLDLTIDSLNDGVRFLDSTTFEAAEPAASYAWYNCTKGTFVPNETTRYFSPTDNQLYAVLVYRDACSELSDCISLTHISTPELDIREFQIYPNPVNNELVIKSVDFASKNVQVKLYSLNGALIKDFGNMNFSDERQKLDFRLVAKGIYMLKLQDGNRPEYFKVIKK</sequence>
<dbReference type="PANTHER" id="PTHR35580:SF1">
    <property type="entry name" value="PHYTASE-LIKE DOMAIN-CONTAINING PROTEIN"/>
    <property type="match status" value="1"/>
</dbReference>
<feature type="chain" id="PRO_5003514837" description="Secretion system C-terminal sorting domain-containing protein" evidence="2">
    <location>
        <begin position="19"/>
        <end position="699"/>
    </location>
</feature>
<dbReference type="AlphaFoldDB" id="G8R8F1"/>
<evidence type="ECO:0000259" key="3">
    <source>
        <dbReference type="Pfam" id="PF18962"/>
    </source>
</evidence>
<evidence type="ECO:0000256" key="2">
    <source>
        <dbReference type="SAM" id="SignalP"/>
    </source>
</evidence>
<evidence type="ECO:0000313" key="4">
    <source>
        <dbReference type="EMBL" id="AEV33544.1"/>
    </source>
</evidence>
<gene>
    <name evidence="4" type="ordered locus">Oweho_2576</name>
</gene>
<dbReference type="Pfam" id="PF18962">
    <property type="entry name" value="Por_Secre_tail"/>
    <property type="match status" value="1"/>
</dbReference>
<dbReference type="eggNOG" id="COG5306">
    <property type="taxonomic scope" value="Bacteria"/>
</dbReference>
<dbReference type="STRING" id="926562.Oweho_2576"/>
<dbReference type="PATRIC" id="fig|926562.3.peg.2592"/>
<dbReference type="NCBIfam" id="TIGR04183">
    <property type="entry name" value="Por_Secre_tail"/>
    <property type="match status" value="1"/>
</dbReference>
<accession>G8R8F1</accession>
<keyword evidence="5" id="KW-1185">Reference proteome</keyword>